<gene>
    <name evidence="4" type="ORF">BDN70DRAFT_869786</name>
</gene>
<proteinExistence type="predicted"/>
<evidence type="ECO:0000256" key="3">
    <source>
        <dbReference type="SAM" id="SignalP"/>
    </source>
</evidence>
<evidence type="ECO:0000313" key="5">
    <source>
        <dbReference type="Proteomes" id="UP000807469"/>
    </source>
</evidence>
<dbReference type="AlphaFoldDB" id="A0A9P6CZE7"/>
<dbReference type="Proteomes" id="UP000807469">
    <property type="component" value="Unassembled WGS sequence"/>
</dbReference>
<feature type="chain" id="PRO_5040338718" description="Fibronectin type-III domain-containing protein" evidence="3">
    <location>
        <begin position="26"/>
        <end position="430"/>
    </location>
</feature>
<organism evidence="4 5">
    <name type="scientific">Pholiota conissans</name>
    <dbReference type="NCBI Taxonomy" id="109636"/>
    <lineage>
        <taxon>Eukaryota</taxon>
        <taxon>Fungi</taxon>
        <taxon>Dikarya</taxon>
        <taxon>Basidiomycota</taxon>
        <taxon>Agaricomycotina</taxon>
        <taxon>Agaricomycetes</taxon>
        <taxon>Agaricomycetidae</taxon>
        <taxon>Agaricales</taxon>
        <taxon>Agaricineae</taxon>
        <taxon>Strophariaceae</taxon>
        <taxon>Pholiota</taxon>
    </lineage>
</organism>
<feature type="transmembrane region" description="Helical" evidence="2">
    <location>
        <begin position="259"/>
        <end position="281"/>
    </location>
</feature>
<keyword evidence="2" id="KW-0472">Membrane</keyword>
<evidence type="ECO:0008006" key="6">
    <source>
        <dbReference type="Google" id="ProtNLM"/>
    </source>
</evidence>
<keyword evidence="5" id="KW-1185">Reference proteome</keyword>
<reference evidence="4" key="1">
    <citation type="submission" date="2020-11" db="EMBL/GenBank/DDBJ databases">
        <authorList>
            <consortium name="DOE Joint Genome Institute"/>
            <person name="Ahrendt S."/>
            <person name="Riley R."/>
            <person name="Andreopoulos W."/>
            <person name="Labutti K."/>
            <person name="Pangilinan J."/>
            <person name="Ruiz-Duenas F.J."/>
            <person name="Barrasa J.M."/>
            <person name="Sanchez-Garcia M."/>
            <person name="Camarero S."/>
            <person name="Miyauchi S."/>
            <person name="Serrano A."/>
            <person name="Linde D."/>
            <person name="Babiker R."/>
            <person name="Drula E."/>
            <person name="Ayuso-Fernandez I."/>
            <person name="Pacheco R."/>
            <person name="Padilla G."/>
            <person name="Ferreira P."/>
            <person name="Barriuso J."/>
            <person name="Kellner H."/>
            <person name="Castanera R."/>
            <person name="Alfaro M."/>
            <person name="Ramirez L."/>
            <person name="Pisabarro A.G."/>
            <person name="Kuo A."/>
            <person name="Tritt A."/>
            <person name="Lipzen A."/>
            <person name="He G."/>
            <person name="Yan M."/>
            <person name="Ng V."/>
            <person name="Cullen D."/>
            <person name="Martin F."/>
            <person name="Rosso M.-N."/>
            <person name="Henrissat B."/>
            <person name="Hibbett D."/>
            <person name="Martinez A.T."/>
            <person name="Grigoriev I.V."/>
        </authorList>
    </citation>
    <scope>NUCLEOTIDE SEQUENCE</scope>
    <source>
        <strain evidence="4">CIRM-BRFM 674</strain>
    </source>
</reference>
<evidence type="ECO:0000313" key="4">
    <source>
        <dbReference type="EMBL" id="KAF9486306.1"/>
    </source>
</evidence>
<dbReference type="EMBL" id="MU155130">
    <property type="protein sequence ID" value="KAF9486306.1"/>
    <property type="molecule type" value="Genomic_DNA"/>
</dbReference>
<feature type="region of interest" description="Disordered" evidence="1">
    <location>
        <begin position="366"/>
        <end position="430"/>
    </location>
</feature>
<feature type="compositionally biased region" description="Polar residues" evidence="1">
    <location>
        <begin position="382"/>
        <end position="393"/>
    </location>
</feature>
<keyword evidence="2" id="KW-1133">Transmembrane helix</keyword>
<protein>
    <recommendedName>
        <fullName evidence="6">Fibronectin type-III domain-containing protein</fullName>
    </recommendedName>
</protein>
<accession>A0A9P6CZE7</accession>
<keyword evidence="3" id="KW-0732">Signal</keyword>
<name>A0A9P6CZE7_9AGAR</name>
<keyword evidence="2" id="KW-0812">Transmembrane</keyword>
<feature type="signal peptide" evidence="3">
    <location>
        <begin position="1"/>
        <end position="25"/>
    </location>
</feature>
<feature type="compositionally biased region" description="Basic and acidic residues" evidence="1">
    <location>
        <begin position="370"/>
        <end position="379"/>
    </location>
</feature>
<comment type="caution">
    <text evidence="4">The sequence shown here is derived from an EMBL/GenBank/DDBJ whole genome shotgun (WGS) entry which is preliminary data.</text>
</comment>
<sequence length="430" mass="46716">MSRLGRTFWLQLALAGLSVVKSAQSFTVTPNLPLSFLFSWGDPTLPFTIPVSEQCETLHITWSRQSATGPNPTAPYFLQVYTSNFIQPFVIPAGTGLTFDWQVPFAPGTLYQICMFDKFGNTGGCQETYTVIAPSSPASCPNVTFVPQLQVIATVNTGPMSQYGFIDQCTDISLQPTGGTPPFTLTVAPALHPPYNITSFDMKSINWTLSLNWASPFYISLADSSGSLWSNGPLHAGGGGTIACLSGNVTSSHNVPAHVAIGVSFLSLFIGIAFGLGGLFLHLKRRESRSVQLQSSSPISTWGRSLVQTPLQNHINPFQTDEERAANQTQVYVLHHDDNGIPPVTIIHNNRTEIVELPPRYPSYTEAESEAMREMRSDRLGSPSTISAVNSLSAHDGEDIPHYDPGGPLRLHSLRQPSLLPRKLSASSRT</sequence>
<evidence type="ECO:0000256" key="1">
    <source>
        <dbReference type="SAM" id="MobiDB-lite"/>
    </source>
</evidence>
<dbReference type="OrthoDB" id="2563021at2759"/>
<evidence type="ECO:0000256" key="2">
    <source>
        <dbReference type="SAM" id="Phobius"/>
    </source>
</evidence>